<gene>
    <name evidence="2" type="ORF">HMPREF9473_01721</name>
</gene>
<accession>G5IDZ4</accession>
<dbReference type="OrthoDB" id="2063172at2"/>
<feature type="region of interest" description="Disordered" evidence="1">
    <location>
        <begin position="135"/>
        <end position="178"/>
    </location>
</feature>
<reference evidence="2 3" key="1">
    <citation type="submission" date="2011-08" db="EMBL/GenBank/DDBJ databases">
        <title>The Genome Sequence of Clostridium hathewayi WAL-18680.</title>
        <authorList>
            <consortium name="The Broad Institute Genome Sequencing Platform"/>
            <person name="Earl A."/>
            <person name="Ward D."/>
            <person name="Feldgarden M."/>
            <person name="Gevers D."/>
            <person name="Finegold S.M."/>
            <person name="Summanen P.H."/>
            <person name="Molitoris D.R."/>
            <person name="Song M."/>
            <person name="Daigneault M."/>
            <person name="Allen-Vercoe E."/>
            <person name="Young S.K."/>
            <person name="Zeng Q."/>
            <person name="Gargeya S."/>
            <person name="Fitzgerald M."/>
            <person name="Haas B."/>
            <person name="Abouelleil A."/>
            <person name="Alvarado L."/>
            <person name="Arachchi H.M."/>
            <person name="Berlin A."/>
            <person name="Brown A."/>
            <person name="Chapman S.B."/>
            <person name="Chen Z."/>
            <person name="Dunbar C."/>
            <person name="Freedman E."/>
            <person name="Gearin G."/>
            <person name="Gellesch M."/>
            <person name="Goldberg J."/>
            <person name="Griggs A."/>
            <person name="Gujja S."/>
            <person name="Heiman D."/>
            <person name="Howarth C."/>
            <person name="Larson L."/>
            <person name="Lui A."/>
            <person name="MacDonald P.J.P."/>
            <person name="Montmayeur A."/>
            <person name="Murphy C."/>
            <person name="Neiman D."/>
            <person name="Pearson M."/>
            <person name="Priest M."/>
            <person name="Roberts A."/>
            <person name="Saif S."/>
            <person name="Shea T."/>
            <person name="Shenoy N."/>
            <person name="Sisk P."/>
            <person name="Stolte C."/>
            <person name="Sykes S."/>
            <person name="Wortman J."/>
            <person name="Nusbaum C."/>
            <person name="Birren B."/>
        </authorList>
    </citation>
    <scope>NUCLEOTIDE SEQUENCE [LARGE SCALE GENOMIC DNA]</scope>
    <source>
        <strain evidence="2 3">WAL-18680</strain>
    </source>
</reference>
<sequence>MNEEQDLKLTDLDYLTGNHHLQMMKAALPYMEVPEQRMLSVFVKMSELQRTISLFRDEEVATMGICSLEHQDKKSPVEMLKAIKPYASAAEQEIIELVSGFLQGGRTSMANMFQNFGGFGGRDALFSAAQLFGQQGQGQTPPVMPEGEIPDSEIPSSEIPDPPPQHNSSFTASGAAGSRPMLDQIKGFLSPEQQSRIEMVQMMMQAMQQFT</sequence>
<dbReference type="EMBL" id="ADLN01000027">
    <property type="protein sequence ID" value="EHI60332.1"/>
    <property type="molecule type" value="Genomic_DNA"/>
</dbReference>
<name>G5IDZ4_9FIRM</name>
<dbReference type="Proteomes" id="UP000005384">
    <property type="component" value="Unassembled WGS sequence"/>
</dbReference>
<dbReference type="AlphaFoldDB" id="G5IDZ4"/>
<evidence type="ECO:0000313" key="3">
    <source>
        <dbReference type="Proteomes" id="UP000005384"/>
    </source>
</evidence>
<dbReference type="RefSeq" id="WP_006779704.1">
    <property type="nucleotide sequence ID" value="NZ_CP040506.1"/>
</dbReference>
<evidence type="ECO:0000313" key="2">
    <source>
        <dbReference type="EMBL" id="EHI60332.1"/>
    </source>
</evidence>
<organism evidence="2 3">
    <name type="scientific">Hungatella hathewayi WAL-18680</name>
    <dbReference type="NCBI Taxonomy" id="742737"/>
    <lineage>
        <taxon>Bacteria</taxon>
        <taxon>Bacillati</taxon>
        <taxon>Bacillota</taxon>
        <taxon>Clostridia</taxon>
        <taxon>Lachnospirales</taxon>
        <taxon>Lachnospiraceae</taxon>
        <taxon>Hungatella</taxon>
    </lineage>
</organism>
<evidence type="ECO:0000256" key="1">
    <source>
        <dbReference type="SAM" id="MobiDB-lite"/>
    </source>
</evidence>
<keyword evidence="3" id="KW-1185">Reference proteome</keyword>
<comment type="caution">
    <text evidence="2">The sequence shown here is derived from an EMBL/GenBank/DDBJ whole genome shotgun (WGS) entry which is preliminary data.</text>
</comment>
<dbReference type="HOGENOM" id="CLU_127588_0_0_9"/>
<dbReference type="PATRIC" id="fig|742737.3.peg.1747"/>
<protein>
    <submittedName>
        <fullName evidence="2">Uncharacterized protein</fullName>
    </submittedName>
</protein>
<proteinExistence type="predicted"/>